<name>A0A3M7SMM7_BRAPC</name>
<evidence type="ECO:0000256" key="7">
    <source>
        <dbReference type="ARBA" id="ARBA00022692"/>
    </source>
</evidence>
<comment type="function">
    <text evidence="21">Receptor for CM101, a polysaccharide produced by group B Streptococcus with antipathoangiogenic properties.</text>
</comment>
<comment type="catalytic activity">
    <reaction evidence="20">
        <text>D-glucuronate(out) + H(+)(out) = D-glucuronate(in) + H(+)(in)</text>
        <dbReference type="Rhea" id="RHEA:72591"/>
        <dbReference type="ChEBI" id="CHEBI:15378"/>
        <dbReference type="ChEBI" id="CHEBI:58720"/>
    </reaction>
    <physiologicalReaction direction="left-to-right" evidence="20">
        <dbReference type="Rhea" id="RHEA:72592"/>
    </physiologicalReaction>
</comment>
<keyword evidence="9 26" id="KW-1133">Transmembrane helix</keyword>
<evidence type="ECO:0000256" key="23">
    <source>
        <dbReference type="ARBA" id="ARBA00080244"/>
    </source>
</evidence>
<feature type="transmembrane region" description="Helical" evidence="26">
    <location>
        <begin position="91"/>
        <end position="110"/>
    </location>
</feature>
<dbReference type="GO" id="GO:0030672">
    <property type="term" value="C:synaptic vesicle membrane"/>
    <property type="evidence" value="ECO:0007669"/>
    <property type="project" value="UniProtKB-SubCell"/>
</dbReference>
<evidence type="ECO:0000256" key="18">
    <source>
        <dbReference type="ARBA" id="ARBA00051403"/>
    </source>
</evidence>
<evidence type="ECO:0000256" key="12">
    <source>
        <dbReference type="ARBA" id="ARBA00023180"/>
    </source>
</evidence>
<organism evidence="28 29">
    <name type="scientific">Brachionus plicatilis</name>
    <name type="common">Marine rotifer</name>
    <name type="synonym">Brachionus muelleri</name>
    <dbReference type="NCBI Taxonomy" id="10195"/>
    <lineage>
        <taxon>Eukaryota</taxon>
        <taxon>Metazoa</taxon>
        <taxon>Spiralia</taxon>
        <taxon>Gnathifera</taxon>
        <taxon>Rotifera</taxon>
        <taxon>Eurotatoria</taxon>
        <taxon>Monogononta</taxon>
        <taxon>Pseudotrocha</taxon>
        <taxon>Ploima</taxon>
        <taxon>Brachionidae</taxon>
        <taxon>Brachionus</taxon>
    </lineage>
</organism>
<feature type="transmembrane region" description="Helical" evidence="26">
    <location>
        <begin position="347"/>
        <end position="365"/>
    </location>
</feature>
<evidence type="ECO:0000256" key="13">
    <source>
        <dbReference type="ARBA" id="ARBA00023228"/>
    </source>
</evidence>
<comment type="catalytic activity">
    <reaction evidence="18">
        <text>N-acetyl-L-aspartyl-L-glutamate(out) = N-acetyl-L-aspartyl-L-glutamate(in)</text>
        <dbReference type="Rhea" id="RHEA:72599"/>
        <dbReference type="ChEBI" id="CHEBI:76931"/>
    </reaction>
    <physiologicalReaction direction="left-to-right" evidence="18">
        <dbReference type="Rhea" id="RHEA:72600"/>
    </physiologicalReaction>
</comment>
<dbReference type="InterPro" id="IPR036259">
    <property type="entry name" value="MFS_trans_sf"/>
</dbReference>
<evidence type="ECO:0000256" key="2">
    <source>
        <dbReference type="ARBA" id="ARBA00004554"/>
    </source>
</evidence>
<evidence type="ECO:0000256" key="4">
    <source>
        <dbReference type="ARBA" id="ARBA00004656"/>
    </source>
</evidence>
<dbReference type="AlphaFoldDB" id="A0A3M7SMM7"/>
<comment type="catalytic activity">
    <reaction evidence="15">
        <text>2 nitrate(out) + H(+)(out) = 2 nitrate(in) + H(+)(in)</text>
        <dbReference type="Rhea" id="RHEA:71539"/>
        <dbReference type="ChEBI" id="CHEBI:15378"/>
        <dbReference type="ChEBI" id="CHEBI:17632"/>
    </reaction>
    <physiologicalReaction direction="left-to-right" evidence="15">
        <dbReference type="Rhea" id="RHEA:71540"/>
    </physiologicalReaction>
</comment>
<dbReference type="InterPro" id="IPR020846">
    <property type="entry name" value="MFS_dom"/>
</dbReference>
<comment type="catalytic activity">
    <reaction evidence="16">
        <text>L-aspartate(out) = L-aspartate(in)</text>
        <dbReference type="Rhea" id="RHEA:66332"/>
        <dbReference type="ChEBI" id="CHEBI:29991"/>
    </reaction>
    <physiologicalReaction direction="left-to-right" evidence="16">
        <dbReference type="Rhea" id="RHEA:66333"/>
    </physiologicalReaction>
</comment>
<evidence type="ECO:0000256" key="6">
    <source>
        <dbReference type="ARBA" id="ARBA00022475"/>
    </source>
</evidence>
<evidence type="ECO:0000256" key="24">
    <source>
        <dbReference type="ARBA" id="ARBA00081195"/>
    </source>
</evidence>
<dbReference type="PROSITE" id="PS50850">
    <property type="entry name" value="MFS"/>
    <property type="match status" value="1"/>
</dbReference>
<dbReference type="SUPFAM" id="SSF103473">
    <property type="entry name" value="MFS general substrate transporter"/>
    <property type="match status" value="1"/>
</dbReference>
<evidence type="ECO:0000256" key="16">
    <source>
        <dbReference type="ARBA" id="ARBA00050554"/>
    </source>
</evidence>
<dbReference type="InterPro" id="IPR050382">
    <property type="entry name" value="MFS_Na/Anion_cotransporter"/>
</dbReference>
<feature type="transmembrane region" description="Helical" evidence="26">
    <location>
        <begin position="182"/>
        <end position="207"/>
    </location>
</feature>
<evidence type="ECO:0000256" key="1">
    <source>
        <dbReference type="ARBA" id="ARBA00004432"/>
    </source>
</evidence>
<comment type="catalytic activity">
    <reaction evidence="17">
        <text>N-acetylneuraminate(in) + H(+)(in) = N-acetylneuraminate(out) + H(+)(out)</text>
        <dbReference type="Rhea" id="RHEA:28987"/>
        <dbReference type="ChEBI" id="CHEBI:15378"/>
        <dbReference type="ChEBI" id="CHEBI:35418"/>
    </reaction>
    <physiologicalReaction direction="right-to-left" evidence="17">
        <dbReference type="Rhea" id="RHEA:28989"/>
    </physiologicalReaction>
</comment>
<keyword evidence="12" id="KW-0325">Glycoprotein</keyword>
<evidence type="ECO:0000256" key="5">
    <source>
        <dbReference type="ARBA" id="ARBA00022448"/>
    </source>
</evidence>
<keyword evidence="6" id="KW-1003">Cell membrane</keyword>
<evidence type="ECO:0000256" key="21">
    <source>
        <dbReference type="ARBA" id="ARBA00056891"/>
    </source>
</evidence>
<evidence type="ECO:0000259" key="27">
    <source>
        <dbReference type="PROSITE" id="PS50850"/>
    </source>
</evidence>
<dbReference type="Proteomes" id="UP000276133">
    <property type="component" value="Unassembled WGS sequence"/>
</dbReference>
<dbReference type="InterPro" id="IPR011701">
    <property type="entry name" value="MFS"/>
</dbReference>
<feature type="transmembrane region" description="Helical" evidence="26">
    <location>
        <begin position="37"/>
        <end position="60"/>
    </location>
</feature>
<gene>
    <name evidence="28" type="ORF">BpHYR1_023754</name>
</gene>
<sequence>MENKPILTSSVSGSIASSSNLGIICSWINAIKKRHILTIYSFFGFFFAYIFRANLSVAILEMSKQNKPVANLTQQENNTLDLPQSEWSPLLQGYILSSFFYGYILTQIPAAYLTSRYGGRNLFGAGVGLSALLCLAMPLAAYIGPSYLMAIRILQGLCQGFIYPAMHCLWSKWCPPNERSRLATFALSGSYIGSVTALSSGGLITIYLNWQSIFYIFGVLGLIWSVFWFLNVYESPSEHQHISCEEKNRIESTLNFTDYSCIPWSKILRSAPVWAIVIAHFAENWGFYTMLTEMPTFLSDVLNFQIDEAGVLSALPYLIMAKVLYFSGCVSDKLVDQKLDYTQVRKIFCCAGFVLQALFMFAMTLTINRTLLIIFLTLSIGFGGMPWSAFGVNHLDIGAGYANVLMSITNTFATLAGIISPTLTGHLIEDKTKAEWNDVFNISAMIFLIGAIFYYFLGTGEVQHWAIGTKEFENPTSSNYNDFSRNSTFSVSEVNNDQENSKVNK</sequence>
<dbReference type="Pfam" id="PF07690">
    <property type="entry name" value="MFS_1"/>
    <property type="match status" value="1"/>
</dbReference>
<evidence type="ECO:0000313" key="28">
    <source>
        <dbReference type="EMBL" id="RNA37043.1"/>
    </source>
</evidence>
<feature type="transmembrane region" description="Helical" evidence="26">
    <location>
        <begin position="122"/>
        <end position="143"/>
    </location>
</feature>
<protein>
    <recommendedName>
        <fullName evidence="22">Sialin</fullName>
    </recommendedName>
    <alternativeName>
        <fullName evidence="25">H(+)/nitrate cotransporter</fullName>
    </alternativeName>
    <alternativeName>
        <fullName evidence="23">H(+)/sialic acid cotransporter</fullName>
    </alternativeName>
    <alternativeName>
        <fullName evidence="24">Vesicular excitatory amino acid transporter</fullName>
    </alternativeName>
</protein>
<dbReference type="OrthoDB" id="2985014at2759"/>
<feature type="transmembrane region" description="Helical" evidence="26">
    <location>
        <begin position="399"/>
        <end position="419"/>
    </location>
</feature>
<accession>A0A3M7SMM7</accession>
<keyword evidence="29" id="KW-1185">Reference proteome</keyword>
<feature type="transmembrane region" description="Helical" evidence="26">
    <location>
        <begin position="439"/>
        <end position="457"/>
    </location>
</feature>
<evidence type="ECO:0000256" key="26">
    <source>
        <dbReference type="SAM" id="Phobius"/>
    </source>
</evidence>
<dbReference type="FunFam" id="1.20.1250.20:FF:000067">
    <property type="entry name" value="sialin isoform X2"/>
    <property type="match status" value="1"/>
</dbReference>
<feature type="transmembrane region" description="Helical" evidence="26">
    <location>
        <begin position="213"/>
        <end position="233"/>
    </location>
</feature>
<keyword evidence="7 26" id="KW-0812">Transmembrane</keyword>
<dbReference type="EMBL" id="REGN01001099">
    <property type="protein sequence ID" value="RNA37043.1"/>
    <property type="molecule type" value="Genomic_DNA"/>
</dbReference>
<comment type="subcellular location">
    <subcellularLocation>
        <location evidence="2">Basolateral cell membrane</location>
        <topology evidence="2">Multi-pass membrane protein</topology>
    </subcellularLocation>
    <subcellularLocation>
        <location evidence="3">Cytoplasmic vesicle</location>
        <location evidence="3">Secretory vesicle membrane</location>
        <topology evidence="3">Multi-pass membrane protein</topology>
    </subcellularLocation>
    <subcellularLocation>
        <location evidence="1">Cytoplasmic vesicle</location>
        <location evidence="1">Secretory vesicle</location>
        <location evidence="1">Synaptic vesicle membrane</location>
    </subcellularLocation>
    <subcellularLocation>
        <location evidence="4">Lysosome membrane</location>
    </subcellularLocation>
</comment>
<keyword evidence="10" id="KW-0770">Synapse</keyword>
<keyword evidence="11 26" id="KW-0472">Membrane</keyword>
<evidence type="ECO:0000256" key="8">
    <source>
        <dbReference type="ARBA" id="ARBA00022847"/>
    </source>
</evidence>
<evidence type="ECO:0000256" key="3">
    <source>
        <dbReference type="ARBA" id="ARBA00004638"/>
    </source>
</evidence>
<dbReference type="STRING" id="10195.A0A3M7SMM7"/>
<dbReference type="GO" id="GO:0046942">
    <property type="term" value="P:carboxylic acid transport"/>
    <property type="evidence" value="ECO:0007669"/>
    <property type="project" value="UniProtKB-ARBA"/>
</dbReference>
<evidence type="ECO:0000256" key="9">
    <source>
        <dbReference type="ARBA" id="ARBA00022989"/>
    </source>
</evidence>
<dbReference type="CDD" id="cd17318">
    <property type="entry name" value="MFS_SLC17"/>
    <property type="match status" value="1"/>
</dbReference>
<proteinExistence type="predicted"/>
<keyword evidence="14" id="KW-0968">Cytoplasmic vesicle</keyword>
<evidence type="ECO:0000256" key="10">
    <source>
        <dbReference type="ARBA" id="ARBA00023018"/>
    </source>
</evidence>
<evidence type="ECO:0000256" key="17">
    <source>
        <dbReference type="ARBA" id="ARBA00050625"/>
    </source>
</evidence>
<evidence type="ECO:0000256" key="14">
    <source>
        <dbReference type="ARBA" id="ARBA00023329"/>
    </source>
</evidence>
<feature type="transmembrane region" description="Helical" evidence="26">
    <location>
        <begin position="311"/>
        <end position="335"/>
    </location>
</feature>
<dbReference type="Gene3D" id="1.20.1250.20">
    <property type="entry name" value="MFS general substrate transporter like domains"/>
    <property type="match status" value="2"/>
</dbReference>
<evidence type="ECO:0000256" key="22">
    <source>
        <dbReference type="ARBA" id="ARBA00069713"/>
    </source>
</evidence>
<feature type="transmembrane region" description="Helical" evidence="26">
    <location>
        <begin position="273"/>
        <end position="291"/>
    </location>
</feature>
<dbReference type="GO" id="GO:0016323">
    <property type="term" value="C:basolateral plasma membrane"/>
    <property type="evidence" value="ECO:0007669"/>
    <property type="project" value="UniProtKB-SubCell"/>
</dbReference>
<comment type="catalytic activity">
    <reaction evidence="19">
        <text>L-glutamate(out) = L-glutamate(in)</text>
        <dbReference type="Rhea" id="RHEA:66336"/>
        <dbReference type="ChEBI" id="CHEBI:29985"/>
    </reaction>
    <physiologicalReaction direction="left-to-right" evidence="19">
        <dbReference type="Rhea" id="RHEA:66337"/>
    </physiologicalReaction>
</comment>
<feature type="transmembrane region" description="Helical" evidence="26">
    <location>
        <begin position="149"/>
        <end position="170"/>
    </location>
</feature>
<feature type="domain" description="Major facilitator superfamily (MFS) profile" evidence="27">
    <location>
        <begin position="37"/>
        <end position="462"/>
    </location>
</feature>
<reference evidence="28 29" key="1">
    <citation type="journal article" date="2018" name="Sci. Rep.">
        <title>Genomic signatures of local adaptation to the degree of environmental predictability in rotifers.</title>
        <authorList>
            <person name="Franch-Gras L."/>
            <person name="Hahn C."/>
            <person name="Garcia-Roger E.M."/>
            <person name="Carmona M.J."/>
            <person name="Serra M."/>
            <person name="Gomez A."/>
        </authorList>
    </citation>
    <scope>NUCLEOTIDE SEQUENCE [LARGE SCALE GENOMIC DNA]</scope>
    <source>
        <strain evidence="28">HYR1</strain>
    </source>
</reference>
<evidence type="ECO:0000256" key="20">
    <source>
        <dbReference type="ARBA" id="ARBA00051612"/>
    </source>
</evidence>
<evidence type="ECO:0000256" key="19">
    <source>
        <dbReference type="ARBA" id="ARBA00051447"/>
    </source>
</evidence>
<evidence type="ECO:0000313" key="29">
    <source>
        <dbReference type="Proteomes" id="UP000276133"/>
    </source>
</evidence>
<evidence type="ECO:0000256" key="11">
    <source>
        <dbReference type="ARBA" id="ARBA00023136"/>
    </source>
</evidence>
<dbReference type="GO" id="GO:0005765">
    <property type="term" value="C:lysosomal membrane"/>
    <property type="evidence" value="ECO:0007669"/>
    <property type="project" value="UniProtKB-SubCell"/>
</dbReference>
<evidence type="ECO:0000256" key="15">
    <source>
        <dbReference type="ARBA" id="ARBA00050101"/>
    </source>
</evidence>
<comment type="caution">
    <text evidence="28">The sequence shown here is derived from an EMBL/GenBank/DDBJ whole genome shotgun (WGS) entry which is preliminary data.</text>
</comment>
<dbReference type="GO" id="GO:0015293">
    <property type="term" value="F:symporter activity"/>
    <property type="evidence" value="ECO:0007669"/>
    <property type="project" value="UniProtKB-KW"/>
</dbReference>
<keyword evidence="8" id="KW-0769">Symport</keyword>
<keyword evidence="5" id="KW-0813">Transport</keyword>
<evidence type="ECO:0000256" key="25">
    <source>
        <dbReference type="ARBA" id="ARBA00081925"/>
    </source>
</evidence>
<dbReference type="PANTHER" id="PTHR11662:SF455">
    <property type="entry name" value="GH23975P"/>
    <property type="match status" value="1"/>
</dbReference>
<dbReference type="PANTHER" id="PTHR11662">
    <property type="entry name" value="SOLUTE CARRIER FAMILY 17"/>
    <property type="match status" value="1"/>
</dbReference>
<keyword evidence="13" id="KW-0458">Lysosome</keyword>
<dbReference type="FunFam" id="1.20.1250.20:FF:000003">
    <property type="entry name" value="Solute carrier family 17 member 3"/>
    <property type="match status" value="1"/>
</dbReference>
<dbReference type="GO" id="GO:0006820">
    <property type="term" value="P:monoatomic anion transport"/>
    <property type="evidence" value="ECO:0007669"/>
    <property type="project" value="TreeGrafter"/>
</dbReference>
<feature type="transmembrane region" description="Helical" evidence="26">
    <location>
        <begin position="371"/>
        <end position="392"/>
    </location>
</feature>